<dbReference type="Pfam" id="PF00027">
    <property type="entry name" value="cNMP_binding"/>
    <property type="match status" value="1"/>
</dbReference>
<feature type="domain" description="Cyclic nucleotide-binding" evidence="2">
    <location>
        <begin position="477"/>
        <end position="578"/>
    </location>
</feature>
<feature type="transmembrane region" description="Helical" evidence="1">
    <location>
        <begin position="255"/>
        <end position="272"/>
    </location>
</feature>
<feature type="transmembrane region" description="Helical" evidence="1">
    <location>
        <begin position="338"/>
        <end position="359"/>
    </location>
</feature>
<feature type="transmembrane region" description="Helical" evidence="1">
    <location>
        <begin position="371"/>
        <end position="394"/>
    </location>
</feature>
<dbReference type="Proteomes" id="UP000689195">
    <property type="component" value="Unassembled WGS sequence"/>
</dbReference>
<dbReference type="GO" id="GO:0003254">
    <property type="term" value="P:regulation of membrane depolarization"/>
    <property type="evidence" value="ECO:0007669"/>
    <property type="project" value="TreeGrafter"/>
</dbReference>
<dbReference type="AlphaFoldDB" id="A0A8S1TZ04"/>
<dbReference type="CDD" id="cd00038">
    <property type="entry name" value="CAP_ED"/>
    <property type="match status" value="1"/>
</dbReference>
<dbReference type="EMBL" id="CAJJDO010000030">
    <property type="protein sequence ID" value="CAD8157488.1"/>
    <property type="molecule type" value="Genomic_DNA"/>
</dbReference>
<dbReference type="PANTHER" id="PTHR45689:SF5">
    <property type="entry name" value="I[[H]] CHANNEL, ISOFORM E"/>
    <property type="match status" value="1"/>
</dbReference>
<dbReference type="PROSITE" id="PS50042">
    <property type="entry name" value="CNMP_BINDING_3"/>
    <property type="match status" value="1"/>
</dbReference>
<dbReference type="InterPro" id="IPR000595">
    <property type="entry name" value="cNMP-bd_dom"/>
</dbReference>
<gene>
    <name evidence="3" type="ORF">PPENT_87.1.T0300189</name>
</gene>
<keyword evidence="1" id="KW-0812">Transmembrane</keyword>
<feature type="transmembrane region" description="Helical" evidence="1">
    <location>
        <begin position="293"/>
        <end position="318"/>
    </location>
</feature>
<dbReference type="PANTHER" id="PTHR45689">
    <property type="entry name" value="I[[H]] CHANNEL, ISOFORM E"/>
    <property type="match status" value="1"/>
</dbReference>
<evidence type="ECO:0000313" key="4">
    <source>
        <dbReference type="Proteomes" id="UP000689195"/>
    </source>
</evidence>
<accession>A0A8S1TZ04</accession>
<keyword evidence="1" id="KW-0472">Membrane</keyword>
<evidence type="ECO:0000259" key="2">
    <source>
        <dbReference type="PROSITE" id="PS50042"/>
    </source>
</evidence>
<proteinExistence type="predicted"/>
<comment type="caution">
    <text evidence="3">The sequence shown here is derived from an EMBL/GenBank/DDBJ whole genome shotgun (WGS) entry which is preliminary data.</text>
</comment>
<dbReference type="Pfam" id="PF07885">
    <property type="entry name" value="Ion_trans_2"/>
    <property type="match status" value="1"/>
</dbReference>
<feature type="transmembrane region" description="Helical" evidence="1">
    <location>
        <begin position="158"/>
        <end position="177"/>
    </location>
</feature>
<name>A0A8S1TZ04_9CILI</name>
<keyword evidence="4" id="KW-1185">Reference proteome</keyword>
<evidence type="ECO:0000256" key="1">
    <source>
        <dbReference type="SAM" id="Phobius"/>
    </source>
</evidence>
<dbReference type="InterPro" id="IPR051413">
    <property type="entry name" value="K/Na_HCN_channel"/>
</dbReference>
<dbReference type="GO" id="GO:0005249">
    <property type="term" value="F:voltage-gated potassium channel activity"/>
    <property type="evidence" value="ECO:0007669"/>
    <property type="project" value="TreeGrafter"/>
</dbReference>
<evidence type="ECO:0000313" key="3">
    <source>
        <dbReference type="EMBL" id="CAD8157488.1"/>
    </source>
</evidence>
<keyword evidence="1" id="KW-1133">Transmembrane helix</keyword>
<dbReference type="OrthoDB" id="421226at2759"/>
<dbReference type="InterPro" id="IPR013099">
    <property type="entry name" value="K_chnl_dom"/>
</dbReference>
<protein>
    <recommendedName>
        <fullName evidence="2">Cyclic nucleotide-binding domain-containing protein</fullName>
    </recommendedName>
</protein>
<dbReference type="GO" id="GO:0035725">
    <property type="term" value="P:sodium ion transmembrane transport"/>
    <property type="evidence" value="ECO:0007669"/>
    <property type="project" value="TreeGrafter"/>
</dbReference>
<organism evidence="3 4">
    <name type="scientific">Paramecium pentaurelia</name>
    <dbReference type="NCBI Taxonomy" id="43138"/>
    <lineage>
        <taxon>Eukaryota</taxon>
        <taxon>Sar</taxon>
        <taxon>Alveolata</taxon>
        <taxon>Ciliophora</taxon>
        <taxon>Intramacronucleata</taxon>
        <taxon>Oligohymenophorea</taxon>
        <taxon>Peniculida</taxon>
        <taxon>Parameciidae</taxon>
        <taxon>Paramecium</taxon>
    </lineage>
</organism>
<dbReference type="GO" id="GO:0098855">
    <property type="term" value="C:HCN channel complex"/>
    <property type="evidence" value="ECO:0007669"/>
    <property type="project" value="TreeGrafter"/>
</dbReference>
<sequence length="879" mass="103670">MKPLSQISIKEQSEQHFSGPKVMLDDHRLSNKLQRQQSDDLCKGSIYIQSNNYVDVVCTPNAINTARNNRVTKRMLTRRKKEENNQKLVDNQVFKTLAKDRLVKQFKRNLFIKSYVMSQEYKGVIQNHFKYEQNSSKRVEFNSEKQDKQIFLIPGSKVTLILDLLSLIIKIICLWMSPLIVSFSLDDDIFKWFQIGIMFQIIIEVIIQTNRPINIQGETITNQRRILSNYIQYFLIEDIIDLSCWVIQFFNINNLINSLICGIIILISLKKLTKNYSNCIETMFLKGSFNYAIDLFTLIITILTFVHLMGCIMYYVGYLTIFTGHSWLLKYSIADSSFWIQYNYSIYWAITTMVTVGYGDITATNQYEMMFVNFMMLLSSGMFAYSINSIGMILKSNYDSQQKFKRSLILINNYMKKGQLSQTVQNRVRNYLKYYLLTENNENFDEIKEIITHLPSKLKQELTLGIQMSIMSKISVLNHNFSSQILNQLSQKMEQIKCIPDEIIYNNGDQDDQYLYYLQDGEVYLCEDRSNKLLQIINTGESFGEYQFFTGFKTQTQAISHGHSTLYRIHRNSFIKLFTQISNKDFQRFHNIKDSIIFLNNYQVILKKCNFCNLYNHANIECPLITYQPNKFKIVMKPDNNINQVMLRMKHQRVGDKINSLLIHNKVIESVQDYVQTRSITEFNDLQNRIMNIHQQQTGQINNQQIQSRQSKQITQEINQSSKDEFNFEKQSSIQQNISIKKAQKQSLQGTQNLLKKKTQQIKNKHRYQSSLQNFSLKKQNSVYLSTSSQFLTINELDEDNQENQEQLDYLYAHPYQINLCIDKHYNYQGYMQNDNIFFVIKKLDKHKMKNSRIWNLQNKSYQDGGIYVQDEYSIIIEK</sequence>
<reference evidence="3" key="1">
    <citation type="submission" date="2021-01" db="EMBL/GenBank/DDBJ databases">
        <authorList>
            <consortium name="Genoscope - CEA"/>
            <person name="William W."/>
        </authorList>
    </citation>
    <scope>NUCLEOTIDE SEQUENCE</scope>
</reference>